<evidence type="ECO:0000313" key="10">
    <source>
        <dbReference type="EMBL" id="MFC4599176.1"/>
    </source>
</evidence>
<dbReference type="Gene3D" id="1.10.287.950">
    <property type="entry name" value="Methyl-accepting chemotaxis protein"/>
    <property type="match status" value="1"/>
</dbReference>
<keyword evidence="11" id="KW-1185">Reference proteome</keyword>
<evidence type="ECO:0000259" key="8">
    <source>
        <dbReference type="PROSITE" id="PS50111"/>
    </source>
</evidence>
<dbReference type="CDD" id="cd06225">
    <property type="entry name" value="HAMP"/>
    <property type="match status" value="1"/>
</dbReference>
<sequence>MKWFYNLKTSVKLISAFLVIAAIMAFIGFYGLNNLGKINNRLNDMYSNQLVAVKSLVEAQANLNEMRNSLRKLYMVDRADQIDQAKATVNSAMEAVKSSIETFRQTELTTNSQEALRPYDAAWQDYVNLFMQTVELKDANRLEDMEILIDGDLTVESLELQATLKKLIDINIKEAEQARSNGQEVYSSSSTVTIIIVVAATILSILFGYAISQVIARPLRKVVNLVTQVADGDLRNTINLQTKDEIGALSGSIDQMVINLRGIATNITNHSHSLSAAAQQISASTEEIASSSSNQASSAQMISELFNELSIAIHSVAQNTDQASDLSEKTMRVASEGNEIIRSSMESMNEVSGKMSRLEDDSQRIGEIIEVIEDIADQTNLLALNAAIEAARAGEQGRGFAVVADEVRKLAERSAEATKQITGIIRVMQENTQKSVQAVEESVNYSKRTGESFMQIASMVNEAGQKVSEIAAASEEQAAQSSTVLTSVESISAATEEAAAASQETAATAQSLTHLASDLQASVSIFKID</sequence>
<proteinExistence type="inferred from homology"/>
<keyword evidence="2" id="KW-1003">Cell membrane</keyword>
<dbReference type="SMART" id="SM00283">
    <property type="entry name" value="MA"/>
    <property type="match status" value="1"/>
</dbReference>
<dbReference type="PANTHER" id="PTHR32089">
    <property type="entry name" value="METHYL-ACCEPTING CHEMOTAXIS PROTEIN MCPB"/>
    <property type="match status" value="1"/>
</dbReference>
<gene>
    <name evidence="10" type="ORF">ACFO3S_13070</name>
</gene>
<dbReference type="EMBL" id="JBHSEP010000008">
    <property type="protein sequence ID" value="MFC4599176.1"/>
    <property type="molecule type" value="Genomic_DNA"/>
</dbReference>
<evidence type="ECO:0000256" key="6">
    <source>
        <dbReference type="PROSITE-ProRule" id="PRU00284"/>
    </source>
</evidence>
<dbReference type="InterPro" id="IPR004090">
    <property type="entry name" value="Chemotax_Me-accpt_rcpt"/>
</dbReference>
<dbReference type="PRINTS" id="PR00260">
    <property type="entry name" value="CHEMTRNSDUCR"/>
</dbReference>
<dbReference type="Pfam" id="PF00015">
    <property type="entry name" value="MCPsignal"/>
    <property type="match status" value="1"/>
</dbReference>
<protein>
    <submittedName>
        <fullName evidence="10">Methyl-accepting chemotaxis protein</fullName>
    </submittedName>
</protein>
<comment type="caution">
    <text evidence="10">The sequence shown here is derived from an EMBL/GenBank/DDBJ whole genome shotgun (WGS) entry which is preliminary data.</text>
</comment>
<evidence type="ECO:0000259" key="9">
    <source>
        <dbReference type="PROSITE" id="PS50885"/>
    </source>
</evidence>
<dbReference type="PROSITE" id="PS50111">
    <property type="entry name" value="CHEMOTAXIS_TRANSDUC_2"/>
    <property type="match status" value="1"/>
</dbReference>
<feature type="transmembrane region" description="Helical" evidence="7">
    <location>
        <begin position="13"/>
        <end position="32"/>
    </location>
</feature>
<reference evidence="11" key="1">
    <citation type="journal article" date="2019" name="Int. J. Syst. Evol. Microbiol.">
        <title>The Global Catalogue of Microorganisms (GCM) 10K type strain sequencing project: providing services to taxonomists for standard genome sequencing and annotation.</title>
        <authorList>
            <consortium name="The Broad Institute Genomics Platform"/>
            <consortium name="The Broad Institute Genome Sequencing Center for Infectious Disease"/>
            <person name="Wu L."/>
            <person name="Ma J."/>
        </authorList>
    </citation>
    <scope>NUCLEOTIDE SEQUENCE [LARGE SCALE GENOMIC DNA]</scope>
    <source>
        <strain evidence="11">CCUG 49571</strain>
    </source>
</reference>
<dbReference type="Proteomes" id="UP001596028">
    <property type="component" value="Unassembled WGS sequence"/>
</dbReference>
<keyword evidence="3 7" id="KW-0472">Membrane</keyword>
<dbReference type="RefSeq" id="WP_378096466.1">
    <property type="nucleotide sequence ID" value="NZ_JBHSEP010000008.1"/>
</dbReference>
<evidence type="ECO:0000256" key="5">
    <source>
        <dbReference type="ARBA" id="ARBA00029447"/>
    </source>
</evidence>
<dbReference type="InterPro" id="IPR024478">
    <property type="entry name" value="HlyB_4HB_MCP"/>
</dbReference>
<dbReference type="InterPro" id="IPR003660">
    <property type="entry name" value="HAMP_dom"/>
</dbReference>
<dbReference type="InterPro" id="IPR004089">
    <property type="entry name" value="MCPsignal_dom"/>
</dbReference>
<accession>A0ABV9FEJ2</accession>
<comment type="subcellular location">
    <subcellularLocation>
        <location evidence="1">Cell membrane</location>
    </subcellularLocation>
</comment>
<organism evidence="10 11">
    <name type="scientific">Cohnella hongkongensis</name>
    <dbReference type="NCBI Taxonomy" id="178337"/>
    <lineage>
        <taxon>Bacteria</taxon>
        <taxon>Bacillati</taxon>
        <taxon>Bacillota</taxon>
        <taxon>Bacilli</taxon>
        <taxon>Bacillales</taxon>
        <taxon>Paenibacillaceae</taxon>
        <taxon>Cohnella</taxon>
    </lineage>
</organism>
<evidence type="ECO:0000313" key="11">
    <source>
        <dbReference type="Proteomes" id="UP001596028"/>
    </source>
</evidence>
<evidence type="ECO:0000256" key="2">
    <source>
        <dbReference type="ARBA" id="ARBA00022475"/>
    </source>
</evidence>
<feature type="domain" description="HAMP" evidence="9">
    <location>
        <begin position="213"/>
        <end position="265"/>
    </location>
</feature>
<evidence type="ECO:0000256" key="7">
    <source>
        <dbReference type="SAM" id="Phobius"/>
    </source>
</evidence>
<dbReference type="CDD" id="cd11386">
    <property type="entry name" value="MCP_signal"/>
    <property type="match status" value="1"/>
</dbReference>
<feature type="domain" description="Methyl-accepting transducer" evidence="8">
    <location>
        <begin position="270"/>
        <end position="513"/>
    </location>
</feature>
<dbReference type="PROSITE" id="PS50885">
    <property type="entry name" value="HAMP"/>
    <property type="match status" value="1"/>
</dbReference>
<evidence type="ECO:0000256" key="1">
    <source>
        <dbReference type="ARBA" id="ARBA00004236"/>
    </source>
</evidence>
<dbReference type="SMART" id="SM00304">
    <property type="entry name" value="HAMP"/>
    <property type="match status" value="1"/>
</dbReference>
<dbReference type="Pfam" id="PF00672">
    <property type="entry name" value="HAMP"/>
    <property type="match status" value="1"/>
</dbReference>
<evidence type="ECO:0000256" key="3">
    <source>
        <dbReference type="ARBA" id="ARBA00023136"/>
    </source>
</evidence>
<comment type="similarity">
    <text evidence="5">Belongs to the methyl-accepting chemotaxis (MCP) protein family.</text>
</comment>
<dbReference type="PANTHER" id="PTHR32089:SF112">
    <property type="entry name" value="LYSOZYME-LIKE PROTEIN-RELATED"/>
    <property type="match status" value="1"/>
</dbReference>
<feature type="transmembrane region" description="Helical" evidence="7">
    <location>
        <begin position="192"/>
        <end position="211"/>
    </location>
</feature>
<dbReference type="SUPFAM" id="SSF58104">
    <property type="entry name" value="Methyl-accepting chemotaxis protein (MCP) signaling domain"/>
    <property type="match status" value="1"/>
</dbReference>
<dbReference type="Pfam" id="PF12729">
    <property type="entry name" value="4HB_MCP_1"/>
    <property type="match status" value="1"/>
</dbReference>
<name>A0ABV9FEJ2_9BACL</name>
<keyword evidence="7" id="KW-0812">Transmembrane</keyword>
<keyword evidence="7" id="KW-1133">Transmembrane helix</keyword>
<keyword evidence="4 6" id="KW-0807">Transducer</keyword>
<evidence type="ECO:0000256" key="4">
    <source>
        <dbReference type="ARBA" id="ARBA00023224"/>
    </source>
</evidence>